<feature type="chain" id="PRO_5015857277" evidence="1">
    <location>
        <begin position="26"/>
        <end position="285"/>
    </location>
</feature>
<dbReference type="Pfam" id="PF20243">
    <property type="entry name" value="MbnP"/>
    <property type="match status" value="1"/>
</dbReference>
<gene>
    <name evidence="3" type="ORF">DI526_04240</name>
</gene>
<organism evidence="3 4">
    <name type="scientific">Caulobacter segnis</name>
    <dbReference type="NCBI Taxonomy" id="88688"/>
    <lineage>
        <taxon>Bacteria</taxon>
        <taxon>Pseudomonadati</taxon>
        <taxon>Pseudomonadota</taxon>
        <taxon>Alphaproteobacteria</taxon>
        <taxon>Caulobacterales</taxon>
        <taxon>Caulobacteraceae</taxon>
        <taxon>Caulobacter</taxon>
    </lineage>
</organism>
<dbReference type="NCBIfam" id="TIGR04052">
    <property type="entry name" value="MbnP_like_WxW"/>
    <property type="match status" value="1"/>
</dbReference>
<evidence type="ECO:0000313" key="4">
    <source>
        <dbReference type="Proteomes" id="UP000249393"/>
    </source>
</evidence>
<sequence length="285" mass="29995">MRTSTLMLGGGLCAAAIAMASAASAADQAFEIRFAAKVGGAPLVCGKTYPGVGTTKADIRLQDFRLYVSNVRLLKAGGGEVALRLDQDGVWQDADLALIDLEDASGNCNGNTATRAVVRGKAPAGRYTGLVFDLGVPQAMNHQDPTNARPPLNFSALSWPWRGGYKFVTIDFDASAPTNPKAAGFSIHLGSTDCGEGALRSPPQAPCRLQNRPTYRFEAFDPARQIVVFDLAALVADNDVTLNTPGTPAGCMSGDNDDDCAGVMKRFGLAFRQAPAGAQAWVRVE</sequence>
<dbReference type="AlphaFoldDB" id="A0A2W5XEQ6"/>
<evidence type="ECO:0000256" key="1">
    <source>
        <dbReference type="SAM" id="SignalP"/>
    </source>
</evidence>
<keyword evidence="1" id="KW-0732">Signal</keyword>
<accession>A0A2W5XEQ6</accession>
<protein>
    <submittedName>
        <fullName evidence="3">Metallo-mystery pair system four-Cys motif protein</fullName>
    </submittedName>
</protein>
<feature type="domain" description="Copper-binding protein MbnP-like" evidence="2">
    <location>
        <begin position="28"/>
        <end position="252"/>
    </location>
</feature>
<dbReference type="InterPro" id="IPR023977">
    <property type="entry name" value="MbnP-like"/>
</dbReference>
<reference evidence="3 4" key="1">
    <citation type="submission" date="2017-08" db="EMBL/GenBank/DDBJ databases">
        <title>Infants hospitalized years apart are colonized by the same room-sourced microbial strains.</title>
        <authorList>
            <person name="Brooks B."/>
            <person name="Olm M.R."/>
            <person name="Firek B.A."/>
            <person name="Baker R."/>
            <person name="Thomas B.C."/>
            <person name="Morowitz M.J."/>
            <person name="Banfield J.F."/>
        </authorList>
    </citation>
    <scope>NUCLEOTIDE SEQUENCE [LARGE SCALE GENOMIC DNA]</scope>
    <source>
        <strain evidence="3">S2_003_000_R2_4</strain>
    </source>
</reference>
<comment type="caution">
    <text evidence="3">The sequence shown here is derived from an EMBL/GenBank/DDBJ whole genome shotgun (WGS) entry which is preliminary data.</text>
</comment>
<proteinExistence type="predicted"/>
<dbReference type="Proteomes" id="UP000249393">
    <property type="component" value="Unassembled WGS sequence"/>
</dbReference>
<dbReference type="RefSeq" id="WP_304274453.1">
    <property type="nucleotide sequence ID" value="NZ_QFQZ01000008.1"/>
</dbReference>
<dbReference type="InterPro" id="IPR046863">
    <property type="entry name" value="MbnP-like_dom"/>
</dbReference>
<name>A0A2W5XEQ6_9CAUL</name>
<evidence type="ECO:0000259" key="2">
    <source>
        <dbReference type="Pfam" id="PF20243"/>
    </source>
</evidence>
<evidence type="ECO:0000313" key="3">
    <source>
        <dbReference type="EMBL" id="PZR36171.1"/>
    </source>
</evidence>
<dbReference type="EMBL" id="QFQZ01000008">
    <property type="protein sequence ID" value="PZR36171.1"/>
    <property type="molecule type" value="Genomic_DNA"/>
</dbReference>
<feature type="signal peptide" evidence="1">
    <location>
        <begin position="1"/>
        <end position="25"/>
    </location>
</feature>